<dbReference type="GO" id="GO:0016020">
    <property type="term" value="C:membrane"/>
    <property type="evidence" value="ECO:0007669"/>
    <property type="project" value="UniProtKB-SubCell"/>
</dbReference>
<evidence type="ECO:0000256" key="5">
    <source>
        <dbReference type="PROSITE-ProRule" id="PRU00581"/>
    </source>
</evidence>
<evidence type="ECO:0000256" key="1">
    <source>
        <dbReference type="ARBA" id="ARBA00004141"/>
    </source>
</evidence>
<reference evidence="8 9" key="1">
    <citation type="submission" date="2024-01" db="EMBL/GenBank/DDBJ databases">
        <title>The genome of the rayed Mediterranean limpet Patella caerulea (Linnaeus, 1758).</title>
        <authorList>
            <person name="Anh-Thu Weber A."/>
            <person name="Halstead-Nussloch G."/>
        </authorList>
    </citation>
    <scope>NUCLEOTIDE SEQUENCE [LARGE SCALE GENOMIC DNA]</scope>
    <source>
        <strain evidence="8">AATW-2023a</strain>
        <tissue evidence="8">Whole specimen</tissue>
    </source>
</reference>
<dbReference type="EMBL" id="JAZGQO010000006">
    <property type="protein sequence ID" value="KAK6186462.1"/>
    <property type="molecule type" value="Genomic_DNA"/>
</dbReference>
<name>A0AAN8PV87_PATCE</name>
<dbReference type="AlphaFoldDB" id="A0AAN8PV87"/>
<dbReference type="InterPro" id="IPR008253">
    <property type="entry name" value="Marvel"/>
</dbReference>
<comment type="subcellular location">
    <subcellularLocation>
        <location evidence="1">Membrane</location>
        <topology evidence="1">Multi-pass membrane protein</topology>
    </subcellularLocation>
</comment>
<evidence type="ECO:0000256" key="4">
    <source>
        <dbReference type="ARBA" id="ARBA00023136"/>
    </source>
</evidence>
<feature type="domain" description="MARVEL" evidence="7">
    <location>
        <begin position="28"/>
        <end position="152"/>
    </location>
</feature>
<gene>
    <name evidence="8" type="ORF">SNE40_008497</name>
</gene>
<keyword evidence="3 6" id="KW-1133">Transmembrane helix</keyword>
<comment type="caution">
    <text evidence="8">The sequence shown here is derived from an EMBL/GenBank/DDBJ whole genome shotgun (WGS) entry which is preliminary data.</text>
</comment>
<keyword evidence="9" id="KW-1185">Reference proteome</keyword>
<sequence length="180" mass="19742">MTTTYEQTTVTQTTSAGVAPEIRPDVNYVKSIPGLLKIAEIILSIIVLICSSIVYWSPLGGGWVQFVAATALITTIVLFILHFMHIIHRLPGPWVFIEFIYYCIITVCWLIAAIVAAARGVYADSIAAAAFFAFVATAVFAIDTFFNYRGWQVVQHPAASSTANTTTTTTSTAYETRTQY</sequence>
<dbReference type="Pfam" id="PF01284">
    <property type="entry name" value="MARVEL"/>
    <property type="match status" value="1"/>
</dbReference>
<dbReference type="Proteomes" id="UP001347796">
    <property type="component" value="Unassembled WGS sequence"/>
</dbReference>
<evidence type="ECO:0000259" key="7">
    <source>
        <dbReference type="PROSITE" id="PS51225"/>
    </source>
</evidence>
<evidence type="ECO:0000256" key="2">
    <source>
        <dbReference type="ARBA" id="ARBA00022692"/>
    </source>
</evidence>
<evidence type="ECO:0000313" key="8">
    <source>
        <dbReference type="EMBL" id="KAK6186462.1"/>
    </source>
</evidence>
<feature type="transmembrane region" description="Helical" evidence="6">
    <location>
        <begin position="99"/>
        <end position="120"/>
    </location>
</feature>
<feature type="transmembrane region" description="Helical" evidence="6">
    <location>
        <begin position="126"/>
        <end position="146"/>
    </location>
</feature>
<dbReference type="InterPro" id="IPR050578">
    <property type="entry name" value="MARVEL-CKLF_proteins"/>
</dbReference>
<evidence type="ECO:0000313" key="9">
    <source>
        <dbReference type="Proteomes" id="UP001347796"/>
    </source>
</evidence>
<protein>
    <recommendedName>
        <fullName evidence="7">MARVEL domain-containing protein</fullName>
    </recommendedName>
</protein>
<accession>A0AAN8PV87</accession>
<dbReference type="PANTHER" id="PTHR22776">
    <property type="entry name" value="MARVEL-CONTAINING POTENTIAL LIPID RAFT-ASSOCIATED PROTEIN"/>
    <property type="match status" value="1"/>
</dbReference>
<evidence type="ECO:0000256" key="3">
    <source>
        <dbReference type="ARBA" id="ARBA00022989"/>
    </source>
</evidence>
<feature type="transmembrane region" description="Helical" evidence="6">
    <location>
        <begin position="38"/>
        <end position="57"/>
    </location>
</feature>
<organism evidence="8 9">
    <name type="scientific">Patella caerulea</name>
    <name type="common">Rayed Mediterranean limpet</name>
    <dbReference type="NCBI Taxonomy" id="87958"/>
    <lineage>
        <taxon>Eukaryota</taxon>
        <taxon>Metazoa</taxon>
        <taxon>Spiralia</taxon>
        <taxon>Lophotrochozoa</taxon>
        <taxon>Mollusca</taxon>
        <taxon>Gastropoda</taxon>
        <taxon>Patellogastropoda</taxon>
        <taxon>Patelloidea</taxon>
        <taxon>Patellidae</taxon>
        <taxon>Patella</taxon>
    </lineage>
</organism>
<evidence type="ECO:0000256" key="6">
    <source>
        <dbReference type="SAM" id="Phobius"/>
    </source>
</evidence>
<keyword evidence="2 5" id="KW-0812">Transmembrane</keyword>
<keyword evidence="4 5" id="KW-0472">Membrane</keyword>
<dbReference type="PANTHER" id="PTHR22776:SF49">
    <property type="entry name" value="MARVEL DOMAIN-CONTAINING PROTEIN"/>
    <property type="match status" value="1"/>
</dbReference>
<feature type="transmembrane region" description="Helical" evidence="6">
    <location>
        <begin position="63"/>
        <end position="87"/>
    </location>
</feature>
<proteinExistence type="predicted"/>
<dbReference type="PROSITE" id="PS51225">
    <property type="entry name" value="MARVEL"/>
    <property type="match status" value="1"/>
</dbReference>